<keyword evidence="1" id="KW-0808">Transferase</keyword>
<evidence type="ECO:0000256" key="1">
    <source>
        <dbReference type="ARBA" id="ARBA00022679"/>
    </source>
</evidence>
<dbReference type="InterPro" id="IPR000182">
    <property type="entry name" value="GNAT_dom"/>
</dbReference>
<dbReference type="PROSITE" id="PS51186">
    <property type="entry name" value="GNAT"/>
    <property type="match status" value="1"/>
</dbReference>
<dbReference type="Pfam" id="PF00583">
    <property type="entry name" value="Acetyltransf_1"/>
    <property type="match status" value="1"/>
</dbReference>
<evidence type="ECO:0000313" key="4">
    <source>
        <dbReference type="EMBL" id="UGS27537.1"/>
    </source>
</evidence>
<proteinExistence type="predicted"/>
<dbReference type="Proteomes" id="UP001199642">
    <property type="component" value="Chromosome"/>
</dbReference>
<dbReference type="EMBL" id="CP082781">
    <property type="protein sequence ID" value="UGS27537.1"/>
    <property type="molecule type" value="Genomic_DNA"/>
</dbReference>
<dbReference type="CDD" id="cd04301">
    <property type="entry name" value="NAT_SF"/>
    <property type="match status" value="1"/>
</dbReference>
<protein>
    <submittedName>
        <fullName evidence="4">GNAT family N-acetyltransferase</fullName>
    </submittedName>
</protein>
<dbReference type="InterPro" id="IPR050832">
    <property type="entry name" value="Bact_Acetyltransf"/>
</dbReference>
<evidence type="ECO:0000256" key="2">
    <source>
        <dbReference type="ARBA" id="ARBA00023315"/>
    </source>
</evidence>
<dbReference type="PANTHER" id="PTHR43877">
    <property type="entry name" value="AMINOALKYLPHOSPHONATE N-ACETYLTRANSFERASE-RELATED-RELATED"/>
    <property type="match status" value="1"/>
</dbReference>
<sequence>MTTLAPLTAADHDDWLALWTGYLDFYEATIAPDVTAHTFERLVAGIDMHATIARDDDGTAVGLVHWLAHPATWTRGPYCYLEDLFVVPSARGAGTGRALIGHVATWARENGCAKVYWLTQSGNTAARALYDRVARDTGFVQYAIA</sequence>
<accession>A0ABY3RUN2</accession>
<dbReference type="RefSeq" id="WP_219085792.1">
    <property type="nucleotide sequence ID" value="NZ_CP082781.1"/>
</dbReference>
<feature type="domain" description="N-acetyltransferase" evidence="3">
    <location>
        <begin position="2"/>
        <end position="145"/>
    </location>
</feature>
<keyword evidence="5" id="KW-1185">Reference proteome</keyword>
<gene>
    <name evidence="4" type="ORF">K8F61_04930</name>
</gene>
<reference evidence="4 5" key="1">
    <citation type="submission" date="2023-01" db="EMBL/GenBank/DDBJ databases">
        <title>Characterization of estradiol degrading bacteria Microbacterium sp. MZT7 and reveal degrading genes through genome analysis.</title>
        <authorList>
            <person name="Hao P."/>
            <person name="Gao Y."/>
        </authorList>
    </citation>
    <scope>NUCLEOTIDE SEQUENCE [LARGE SCALE GENOMIC DNA]</scope>
    <source>
        <strain evidence="4 5">MZT7</strain>
    </source>
</reference>
<keyword evidence="2" id="KW-0012">Acyltransferase</keyword>
<dbReference type="PANTHER" id="PTHR43877:SF2">
    <property type="entry name" value="AMINOALKYLPHOSPHONATE N-ACETYLTRANSFERASE-RELATED"/>
    <property type="match status" value="1"/>
</dbReference>
<organism evidence="4 5">
    <name type="scientific">Microbacterium resistens</name>
    <dbReference type="NCBI Taxonomy" id="156977"/>
    <lineage>
        <taxon>Bacteria</taxon>
        <taxon>Bacillati</taxon>
        <taxon>Actinomycetota</taxon>
        <taxon>Actinomycetes</taxon>
        <taxon>Micrococcales</taxon>
        <taxon>Microbacteriaceae</taxon>
        <taxon>Microbacterium</taxon>
    </lineage>
</organism>
<evidence type="ECO:0000313" key="5">
    <source>
        <dbReference type="Proteomes" id="UP001199642"/>
    </source>
</evidence>
<name>A0ABY3RUN2_9MICO</name>
<evidence type="ECO:0000259" key="3">
    <source>
        <dbReference type="PROSITE" id="PS51186"/>
    </source>
</evidence>